<dbReference type="AlphaFoldDB" id="A0A8J3E6U8"/>
<reference evidence="2" key="2">
    <citation type="submission" date="2020-09" db="EMBL/GenBank/DDBJ databases">
        <authorList>
            <person name="Sun Q."/>
            <person name="Zhou Y."/>
        </authorList>
    </citation>
    <scope>NUCLEOTIDE SEQUENCE</scope>
    <source>
        <strain evidence="2">CGMCC 1.15725</strain>
    </source>
</reference>
<dbReference type="Proteomes" id="UP000646365">
    <property type="component" value="Unassembled WGS sequence"/>
</dbReference>
<protein>
    <recommendedName>
        <fullName evidence="4">DoxX family protein</fullName>
    </recommendedName>
</protein>
<evidence type="ECO:0000313" key="3">
    <source>
        <dbReference type="Proteomes" id="UP000646365"/>
    </source>
</evidence>
<feature type="transmembrane region" description="Helical" evidence="1">
    <location>
        <begin position="114"/>
        <end position="133"/>
    </location>
</feature>
<dbReference type="EMBL" id="BMJQ01000021">
    <property type="protein sequence ID" value="GGF44961.1"/>
    <property type="molecule type" value="Genomic_DNA"/>
</dbReference>
<keyword evidence="3" id="KW-1185">Reference proteome</keyword>
<keyword evidence="1" id="KW-0812">Transmembrane</keyword>
<evidence type="ECO:0000313" key="2">
    <source>
        <dbReference type="EMBL" id="GGF44961.1"/>
    </source>
</evidence>
<feature type="transmembrane region" description="Helical" evidence="1">
    <location>
        <begin position="20"/>
        <end position="40"/>
    </location>
</feature>
<organism evidence="2 3">
    <name type="scientific">Aliidongia dinghuensis</name>
    <dbReference type="NCBI Taxonomy" id="1867774"/>
    <lineage>
        <taxon>Bacteria</taxon>
        <taxon>Pseudomonadati</taxon>
        <taxon>Pseudomonadota</taxon>
        <taxon>Alphaproteobacteria</taxon>
        <taxon>Rhodospirillales</taxon>
        <taxon>Dongiaceae</taxon>
        <taxon>Aliidongia</taxon>
    </lineage>
</organism>
<name>A0A8J3E6U8_9PROT</name>
<keyword evidence="1" id="KW-1133">Transmembrane helix</keyword>
<accession>A0A8J3E6U8</accession>
<keyword evidence="1" id="KW-0472">Membrane</keyword>
<evidence type="ECO:0008006" key="4">
    <source>
        <dbReference type="Google" id="ProtNLM"/>
    </source>
</evidence>
<comment type="caution">
    <text evidence="2">The sequence shown here is derived from an EMBL/GenBank/DDBJ whole genome shotgun (WGS) entry which is preliminary data.</text>
</comment>
<gene>
    <name evidence="2" type="ORF">GCM10011611_59240</name>
</gene>
<proteinExistence type="predicted"/>
<dbReference type="RefSeq" id="WP_189051796.1">
    <property type="nucleotide sequence ID" value="NZ_BMJQ01000021.1"/>
</dbReference>
<reference evidence="2" key="1">
    <citation type="journal article" date="2014" name="Int. J. Syst. Evol. Microbiol.">
        <title>Complete genome sequence of Corynebacterium casei LMG S-19264T (=DSM 44701T), isolated from a smear-ripened cheese.</title>
        <authorList>
            <consortium name="US DOE Joint Genome Institute (JGI-PGF)"/>
            <person name="Walter F."/>
            <person name="Albersmeier A."/>
            <person name="Kalinowski J."/>
            <person name="Ruckert C."/>
        </authorList>
    </citation>
    <scope>NUCLEOTIDE SEQUENCE</scope>
    <source>
        <strain evidence="2">CGMCC 1.15725</strain>
    </source>
</reference>
<sequence length="214" mass="24570">MPNPLSDVLNFLLDPAWMTGVFWLLILGSFAIAAYAWATIEGQRTPRHLADWILRFLIGSMWWQQTLWKLPPYYTDHPDQPTTTGLYYWMTTLGKSASVPLQGDFVNNIVLPHFYLFAPIVYVLEVLTAVSLLLGLFVRFWGAIGALQVLNLWLGLYNAYGEWPWTYFFLLVLQLIFTFHQYGRSLGLDAIIVERYARANGRGVVSNFVLRALT</sequence>
<feature type="transmembrane region" description="Helical" evidence="1">
    <location>
        <begin position="165"/>
        <end position="182"/>
    </location>
</feature>
<evidence type="ECO:0000256" key="1">
    <source>
        <dbReference type="SAM" id="Phobius"/>
    </source>
</evidence>